<feature type="binding site" evidence="2">
    <location>
        <position position="51"/>
    </location>
    <ligand>
        <name>substrate</name>
    </ligand>
</feature>
<dbReference type="AlphaFoldDB" id="A0A1M6J6S4"/>
<dbReference type="GO" id="GO:0016094">
    <property type="term" value="P:polyprenol biosynthetic process"/>
    <property type="evidence" value="ECO:0007669"/>
    <property type="project" value="TreeGrafter"/>
</dbReference>
<comment type="similarity">
    <text evidence="2">Belongs to the UPP synthase family.</text>
</comment>
<dbReference type="GO" id="GO:0000287">
    <property type="term" value="F:magnesium ion binding"/>
    <property type="evidence" value="ECO:0007669"/>
    <property type="project" value="UniProtKB-UniRule"/>
</dbReference>
<feature type="binding site" evidence="2">
    <location>
        <begin position="79"/>
        <end position="81"/>
    </location>
    <ligand>
        <name>substrate</name>
    </ligand>
</feature>
<keyword evidence="2" id="KW-0460">Magnesium</keyword>
<dbReference type="EMBL" id="FRAD01000003">
    <property type="protein sequence ID" value="SHJ42355.1"/>
    <property type="molecule type" value="Genomic_DNA"/>
</dbReference>
<comment type="subunit">
    <text evidence="2">Homodimer.</text>
</comment>
<feature type="binding site" evidence="2">
    <location>
        <position position="202"/>
    </location>
    <ligand>
        <name>substrate</name>
    </ligand>
</feature>
<dbReference type="CDD" id="cd00475">
    <property type="entry name" value="Cis_IPPS"/>
    <property type="match status" value="1"/>
</dbReference>
<dbReference type="HAMAP" id="MF_01139">
    <property type="entry name" value="ISPT"/>
    <property type="match status" value="1"/>
</dbReference>
<dbReference type="GO" id="GO:0005829">
    <property type="term" value="C:cytosol"/>
    <property type="evidence" value="ECO:0007669"/>
    <property type="project" value="TreeGrafter"/>
</dbReference>
<evidence type="ECO:0000256" key="2">
    <source>
        <dbReference type="HAMAP-Rule" id="MF_01139"/>
    </source>
</evidence>
<feature type="binding site" evidence="2">
    <location>
        <position position="83"/>
    </location>
    <ligand>
        <name>substrate</name>
    </ligand>
</feature>
<dbReference type="Proteomes" id="UP000183952">
    <property type="component" value="Unassembled WGS sequence"/>
</dbReference>
<protein>
    <recommendedName>
        <fullName evidence="2">Isoprenyl transferase</fullName>
        <ecNumber evidence="2">2.5.1.-</ecNumber>
    </recommendedName>
</protein>
<evidence type="ECO:0000313" key="3">
    <source>
        <dbReference type="EMBL" id="SHJ42355.1"/>
    </source>
</evidence>
<keyword evidence="1 2" id="KW-0808">Transferase</keyword>
<dbReference type="SUPFAM" id="SSF64005">
    <property type="entry name" value="Undecaprenyl diphosphate synthase"/>
    <property type="match status" value="1"/>
</dbReference>
<feature type="binding site" evidence="2">
    <location>
        <position position="39"/>
    </location>
    <ligand>
        <name>substrate</name>
    </ligand>
</feature>
<accession>A0A1M6J6S4</accession>
<comment type="cofactor">
    <cofactor evidence="2">
        <name>Mg(2+)</name>
        <dbReference type="ChEBI" id="CHEBI:18420"/>
    </cofactor>
    <text evidence="2">Binds 2 magnesium ions per subunit.</text>
</comment>
<evidence type="ECO:0000256" key="1">
    <source>
        <dbReference type="ARBA" id="ARBA00022679"/>
    </source>
</evidence>
<dbReference type="PANTHER" id="PTHR10291">
    <property type="entry name" value="DEHYDRODOLICHYL DIPHOSPHATE SYNTHASE FAMILY MEMBER"/>
    <property type="match status" value="1"/>
</dbReference>
<dbReference type="InterPro" id="IPR036424">
    <property type="entry name" value="UPP_synth-like_sf"/>
</dbReference>
<dbReference type="PANTHER" id="PTHR10291:SF0">
    <property type="entry name" value="DEHYDRODOLICHYL DIPHOSPHATE SYNTHASE 2"/>
    <property type="match status" value="1"/>
</dbReference>
<organism evidence="3 4">
    <name type="scientific">Hathewaya proteolytica DSM 3090</name>
    <dbReference type="NCBI Taxonomy" id="1121331"/>
    <lineage>
        <taxon>Bacteria</taxon>
        <taxon>Bacillati</taxon>
        <taxon>Bacillota</taxon>
        <taxon>Clostridia</taxon>
        <taxon>Eubacteriales</taxon>
        <taxon>Clostridiaceae</taxon>
        <taxon>Hathewaya</taxon>
    </lineage>
</organism>
<dbReference type="RefSeq" id="WP_072901042.1">
    <property type="nucleotide sequence ID" value="NZ_FRAD01000003.1"/>
</dbReference>
<dbReference type="OrthoDB" id="4191603at2"/>
<keyword evidence="4" id="KW-1185">Reference proteome</keyword>
<feature type="binding site" evidence="2">
    <location>
        <begin position="208"/>
        <end position="210"/>
    </location>
    <ligand>
        <name>substrate</name>
    </ligand>
</feature>
<proteinExistence type="inferred from homology"/>
<reference evidence="3 4" key="1">
    <citation type="submission" date="2016-11" db="EMBL/GenBank/DDBJ databases">
        <authorList>
            <person name="Jaros S."/>
            <person name="Januszkiewicz K."/>
            <person name="Wedrychowicz H."/>
        </authorList>
    </citation>
    <scope>NUCLEOTIDE SEQUENCE [LARGE SCALE GENOMIC DNA]</scope>
    <source>
        <strain evidence="3 4">DSM 3090</strain>
    </source>
</reference>
<name>A0A1M6J6S4_9CLOT</name>
<dbReference type="GO" id="GO:0008834">
    <property type="term" value="F:ditrans,polycis-undecaprenyl-diphosphate synthase [(2E,6E)-farnesyl-diphosphate specific] activity"/>
    <property type="evidence" value="ECO:0007669"/>
    <property type="project" value="TreeGrafter"/>
</dbReference>
<feature type="binding site" evidence="2">
    <location>
        <position position="47"/>
    </location>
    <ligand>
        <name>substrate</name>
    </ligand>
</feature>
<comment type="function">
    <text evidence="2">Catalyzes the condensation of isopentenyl diphosphate (IPP) with allylic pyrophosphates generating different type of terpenoids.</text>
</comment>
<dbReference type="NCBIfam" id="TIGR00055">
    <property type="entry name" value="uppS"/>
    <property type="match status" value="1"/>
</dbReference>
<dbReference type="NCBIfam" id="NF011405">
    <property type="entry name" value="PRK14830.1"/>
    <property type="match status" value="1"/>
</dbReference>
<feature type="binding site" evidence="2">
    <location>
        <position position="85"/>
    </location>
    <ligand>
        <name>substrate</name>
    </ligand>
</feature>
<feature type="binding site" evidence="2">
    <location>
        <begin position="35"/>
        <end position="38"/>
    </location>
    <ligand>
        <name>substrate</name>
    </ligand>
</feature>
<keyword evidence="2" id="KW-0479">Metal-binding</keyword>
<gene>
    <name evidence="3" type="ORF">SAMN02745248_00065</name>
</gene>
<feature type="active site" description="Proton acceptor" evidence="2">
    <location>
        <position position="82"/>
    </location>
</feature>
<dbReference type="PROSITE" id="PS01066">
    <property type="entry name" value="UPP_SYNTHASE"/>
    <property type="match status" value="1"/>
</dbReference>
<dbReference type="FunFam" id="3.40.1180.10:FF:000001">
    <property type="entry name" value="(2E,6E)-farnesyl-diphosphate-specific ditrans,polycis-undecaprenyl-diphosphate synthase"/>
    <property type="match status" value="1"/>
</dbReference>
<dbReference type="InterPro" id="IPR001441">
    <property type="entry name" value="UPP_synth-like"/>
</dbReference>
<dbReference type="GO" id="GO:0030145">
    <property type="term" value="F:manganese ion binding"/>
    <property type="evidence" value="ECO:0007669"/>
    <property type="project" value="TreeGrafter"/>
</dbReference>
<dbReference type="InterPro" id="IPR018520">
    <property type="entry name" value="UPP_synth-like_CS"/>
</dbReference>
<feature type="binding site" evidence="2">
    <location>
        <position position="221"/>
    </location>
    <ligand>
        <name>Mg(2+)</name>
        <dbReference type="ChEBI" id="CHEBI:18420"/>
    </ligand>
</feature>
<sequence>MGIFLNLIKNKSRAYNKHHIDMNNIPKHIAIIMDGNGRWAQKRKLPRTVGHKAGVETIRNIVKECSALGVSYLTLYAFSTENWKRPQDEVSTLMNLLVIYLKNELSELHNNNVRINYIGDINALPIQCINELIKAKENTKDNTGLTLTLALNYGARSEMLRAVKNICIEFKEGNTKISDIDENYFSYHLYTKDLPDPDLLIRTSGEERLSNFLLWQLSYTEFWFTNILWPDFTREDLRQAIISVQNRDRRYGGLK</sequence>
<feature type="active site" evidence="2">
    <location>
        <position position="34"/>
    </location>
</feature>
<feature type="binding site" evidence="2">
    <location>
        <position position="34"/>
    </location>
    <ligand>
        <name>Mg(2+)</name>
        <dbReference type="ChEBI" id="CHEBI:18420"/>
    </ligand>
</feature>
<dbReference type="Gene3D" id="3.40.1180.10">
    <property type="entry name" value="Decaprenyl diphosphate synthase-like"/>
    <property type="match status" value="1"/>
</dbReference>
<dbReference type="STRING" id="1121331.SAMN02745248_00065"/>
<evidence type="ECO:0000313" key="4">
    <source>
        <dbReference type="Proteomes" id="UP000183952"/>
    </source>
</evidence>
<dbReference type="Pfam" id="PF01255">
    <property type="entry name" value="Prenyltransf"/>
    <property type="match status" value="1"/>
</dbReference>
<dbReference type="EC" id="2.5.1.-" evidence="2"/>